<name>A0ABD3FVT5_9STRA</name>
<evidence type="ECO:0000313" key="3">
    <source>
        <dbReference type="Proteomes" id="UP001632037"/>
    </source>
</evidence>
<dbReference type="EMBL" id="JBIMZQ010000007">
    <property type="protein sequence ID" value="KAL3670334.1"/>
    <property type="molecule type" value="Genomic_DNA"/>
</dbReference>
<protein>
    <submittedName>
        <fullName evidence="2">Uncharacterized protein</fullName>
    </submittedName>
</protein>
<dbReference type="Proteomes" id="UP001632037">
    <property type="component" value="Unassembled WGS sequence"/>
</dbReference>
<proteinExistence type="predicted"/>
<comment type="caution">
    <text evidence="2">The sequence shown here is derived from an EMBL/GenBank/DDBJ whole genome shotgun (WGS) entry which is preliminary data.</text>
</comment>
<keyword evidence="1" id="KW-0175">Coiled coil</keyword>
<evidence type="ECO:0000256" key="1">
    <source>
        <dbReference type="SAM" id="Coils"/>
    </source>
</evidence>
<organism evidence="2 3">
    <name type="scientific">Phytophthora oleae</name>
    <dbReference type="NCBI Taxonomy" id="2107226"/>
    <lineage>
        <taxon>Eukaryota</taxon>
        <taxon>Sar</taxon>
        <taxon>Stramenopiles</taxon>
        <taxon>Oomycota</taxon>
        <taxon>Peronosporomycetes</taxon>
        <taxon>Peronosporales</taxon>
        <taxon>Peronosporaceae</taxon>
        <taxon>Phytophthora</taxon>
    </lineage>
</organism>
<dbReference type="AlphaFoldDB" id="A0ABD3FVT5"/>
<reference evidence="2 3" key="1">
    <citation type="submission" date="2024-09" db="EMBL/GenBank/DDBJ databases">
        <title>Genome sequencing and assembly of Phytophthora oleae, isolate VK10A, causative agent of rot of olive drupes.</title>
        <authorList>
            <person name="Conti Taguali S."/>
            <person name="Riolo M."/>
            <person name="La Spada F."/>
            <person name="Cacciola S.O."/>
            <person name="Dionisio G."/>
        </authorList>
    </citation>
    <scope>NUCLEOTIDE SEQUENCE [LARGE SCALE GENOMIC DNA]</scope>
    <source>
        <strain evidence="2 3">VK10A</strain>
    </source>
</reference>
<gene>
    <name evidence="2" type="ORF">V7S43_004645</name>
</gene>
<feature type="coiled-coil region" evidence="1">
    <location>
        <begin position="46"/>
        <end position="80"/>
    </location>
</feature>
<sequence>MTSSVPASARRYPAEFLELDSALRQTLDDFEKQRKQQHSATMVVFRKAKKEKQKRLHSELHQLERQVKQLVESVRAAAARSSQGPHVSQTPAEALRGLVAEQEILHIKNVALREEIGRHQKLHLLLKSEQLCEKLPQDASSQWCVEFDRNVSSFPFSYFTRDDFDAGIYQFDLELALSASSLSFVGEFWGGACIVRL</sequence>
<accession>A0ABD3FVT5</accession>
<keyword evidence="3" id="KW-1185">Reference proteome</keyword>
<evidence type="ECO:0000313" key="2">
    <source>
        <dbReference type="EMBL" id="KAL3670334.1"/>
    </source>
</evidence>